<feature type="compositionally biased region" description="Basic and acidic residues" evidence="1">
    <location>
        <begin position="71"/>
        <end position="86"/>
    </location>
</feature>
<dbReference type="Pfam" id="PF15644">
    <property type="entry name" value="Gln_amidase"/>
    <property type="match status" value="1"/>
</dbReference>
<feature type="compositionally biased region" description="Basic and acidic residues" evidence="1">
    <location>
        <begin position="11"/>
        <end position="25"/>
    </location>
</feature>
<dbReference type="Proteomes" id="UP000198420">
    <property type="component" value="Unassembled WGS sequence"/>
</dbReference>
<proteinExistence type="predicted"/>
<protein>
    <submittedName>
        <fullName evidence="3">Papain fold toxin 1, glutamine deamidase</fullName>
    </submittedName>
</protein>
<evidence type="ECO:0000313" key="4">
    <source>
        <dbReference type="Proteomes" id="UP000198420"/>
    </source>
</evidence>
<name>A0A239FEX2_9ACTN</name>
<organism evidence="3 4">
    <name type="scientific">Actinomadura mexicana</name>
    <dbReference type="NCBI Taxonomy" id="134959"/>
    <lineage>
        <taxon>Bacteria</taxon>
        <taxon>Bacillati</taxon>
        <taxon>Actinomycetota</taxon>
        <taxon>Actinomycetes</taxon>
        <taxon>Streptosporangiales</taxon>
        <taxon>Thermomonosporaceae</taxon>
        <taxon>Actinomadura</taxon>
    </lineage>
</organism>
<reference evidence="4" key="1">
    <citation type="submission" date="2017-06" db="EMBL/GenBank/DDBJ databases">
        <authorList>
            <person name="Varghese N."/>
            <person name="Submissions S."/>
        </authorList>
    </citation>
    <scope>NUCLEOTIDE SEQUENCE [LARGE SCALE GENOMIC DNA]</scope>
    <source>
        <strain evidence="4">DSM 44485</strain>
    </source>
</reference>
<feature type="compositionally biased region" description="Polar residues" evidence="1">
    <location>
        <begin position="317"/>
        <end position="332"/>
    </location>
</feature>
<accession>A0A239FEX2</accession>
<feature type="domain" description="Tox-PL" evidence="2">
    <location>
        <begin position="397"/>
        <end position="496"/>
    </location>
</feature>
<feature type="region of interest" description="Disordered" evidence="1">
    <location>
        <begin position="1"/>
        <end position="358"/>
    </location>
</feature>
<evidence type="ECO:0000313" key="3">
    <source>
        <dbReference type="EMBL" id="SNS55311.1"/>
    </source>
</evidence>
<dbReference type="AlphaFoldDB" id="A0A239FEX2"/>
<evidence type="ECO:0000256" key="1">
    <source>
        <dbReference type="SAM" id="MobiDB-lite"/>
    </source>
</evidence>
<keyword evidence="4" id="KW-1185">Reference proteome</keyword>
<feature type="compositionally biased region" description="Basic and acidic residues" evidence="1">
    <location>
        <begin position="92"/>
        <end position="107"/>
    </location>
</feature>
<dbReference type="InterPro" id="IPR028908">
    <property type="entry name" value="Tox-PL_dom"/>
</dbReference>
<dbReference type="RefSeq" id="WP_143227430.1">
    <property type="nucleotide sequence ID" value="NZ_FZNP01000020.1"/>
</dbReference>
<gene>
    <name evidence="3" type="ORF">SAMN06265355_12078</name>
</gene>
<sequence>MGIEQSGGTDTRVEGADEPPGRDRPPAPPPDRPGQPGTPSRLESLRAAREAQLASAAEQESRQTAPPKASTDQRDEIGGKETEPSREQQASEEAKTANDSNEPKAEIGEPTEEPNAEQRVGGEDKEAKSTPVQQQYADKANGPEATDEVGGTSTDAEEGDASLLEPEIAEMSRPVDSEVRPGPADTSEATGQSGGEHLDIRIEESEGLPGETTAQSLDPPAGTEAAEGQPAARDAETGTTEQAERPNEPGEDRRLPDAGEAAPQASEEPDRADSLDTIDGRPTMGSQAAPHEAPMHLNSQETGPVSLPETEEEGRGSPTQVDESDFGSQTENQDSDSRERPEPQTIAKGSKSKIDQQLDLGDKMARLADQKVDSEIDLTLTKVNPKFDWTRSDYSENCTGVVQANELRRRGHDVEAGPLEKHLRSDQNGPGGRNISVIEQAWGGKFTPGTKAEIEEAFKQPGSRGIVYIAWNGVNSGAHVFSVENVGGRVRFVDGQPKPPLRDVAHYFTAGHSTKYLRVDDLPTPSNHQIDPFLEP</sequence>
<feature type="compositionally biased region" description="Basic and acidic residues" evidence="1">
    <location>
        <begin position="242"/>
        <end position="257"/>
    </location>
</feature>
<dbReference type="EMBL" id="FZNP01000020">
    <property type="protein sequence ID" value="SNS55311.1"/>
    <property type="molecule type" value="Genomic_DNA"/>
</dbReference>
<evidence type="ECO:0000259" key="2">
    <source>
        <dbReference type="Pfam" id="PF15644"/>
    </source>
</evidence>
<dbReference type="OrthoDB" id="3480710at2"/>